<keyword evidence="2" id="KW-1185">Reference proteome</keyword>
<organism evidence="1 2">
    <name type="scientific">Auriscalpium vulgare</name>
    <dbReference type="NCBI Taxonomy" id="40419"/>
    <lineage>
        <taxon>Eukaryota</taxon>
        <taxon>Fungi</taxon>
        <taxon>Dikarya</taxon>
        <taxon>Basidiomycota</taxon>
        <taxon>Agaricomycotina</taxon>
        <taxon>Agaricomycetes</taxon>
        <taxon>Russulales</taxon>
        <taxon>Auriscalpiaceae</taxon>
        <taxon>Auriscalpium</taxon>
    </lineage>
</organism>
<accession>A0ACB8RK22</accession>
<proteinExistence type="predicted"/>
<dbReference type="Proteomes" id="UP000814033">
    <property type="component" value="Unassembled WGS sequence"/>
</dbReference>
<name>A0ACB8RK22_9AGAM</name>
<protein>
    <submittedName>
        <fullName evidence="1">HIT-like protein</fullName>
    </submittedName>
</protein>
<gene>
    <name evidence="1" type="ORF">FA95DRAFT_1497320</name>
</gene>
<comment type="caution">
    <text evidence="1">The sequence shown here is derived from an EMBL/GenBank/DDBJ whole genome shotgun (WGS) entry which is preliminary data.</text>
</comment>
<reference evidence="1" key="1">
    <citation type="submission" date="2021-02" db="EMBL/GenBank/DDBJ databases">
        <authorList>
            <consortium name="DOE Joint Genome Institute"/>
            <person name="Ahrendt S."/>
            <person name="Looney B.P."/>
            <person name="Miyauchi S."/>
            <person name="Morin E."/>
            <person name="Drula E."/>
            <person name="Courty P.E."/>
            <person name="Chicoki N."/>
            <person name="Fauchery L."/>
            <person name="Kohler A."/>
            <person name="Kuo A."/>
            <person name="Labutti K."/>
            <person name="Pangilinan J."/>
            <person name="Lipzen A."/>
            <person name="Riley R."/>
            <person name="Andreopoulos W."/>
            <person name="He G."/>
            <person name="Johnson J."/>
            <person name="Barry K.W."/>
            <person name="Grigoriev I.V."/>
            <person name="Nagy L."/>
            <person name="Hibbett D."/>
            <person name="Henrissat B."/>
            <person name="Matheny P.B."/>
            <person name="Labbe J."/>
            <person name="Martin F."/>
        </authorList>
    </citation>
    <scope>NUCLEOTIDE SEQUENCE</scope>
    <source>
        <strain evidence="1">FP105234-sp</strain>
    </source>
</reference>
<evidence type="ECO:0000313" key="1">
    <source>
        <dbReference type="EMBL" id="KAI0044294.1"/>
    </source>
</evidence>
<sequence length="179" mass="20161">MTLSSCLRPSADTSETVSAECCEDCTFCHVSSKNGFQVVYEAYLIVCQNTDFIAFQDRSPAAEHHFLVVPRRHIGSVKVLRQADVPLVKQMEEIGHACLDDLQVPPTRRRMGFHIPPFNSVDHLHLHVLGLPFRNWLVRHKYPIVAGIHGYVKGYSWFAEVSQTVQILQNGGSIKVNCC</sequence>
<dbReference type="EMBL" id="MU275988">
    <property type="protein sequence ID" value="KAI0044294.1"/>
    <property type="molecule type" value="Genomic_DNA"/>
</dbReference>
<reference evidence="1" key="2">
    <citation type="journal article" date="2022" name="New Phytol.">
        <title>Evolutionary transition to the ectomycorrhizal habit in the genomes of a hyperdiverse lineage of mushroom-forming fungi.</title>
        <authorList>
            <person name="Looney B."/>
            <person name="Miyauchi S."/>
            <person name="Morin E."/>
            <person name="Drula E."/>
            <person name="Courty P.E."/>
            <person name="Kohler A."/>
            <person name="Kuo A."/>
            <person name="LaButti K."/>
            <person name="Pangilinan J."/>
            <person name="Lipzen A."/>
            <person name="Riley R."/>
            <person name="Andreopoulos W."/>
            <person name="He G."/>
            <person name="Johnson J."/>
            <person name="Nolan M."/>
            <person name="Tritt A."/>
            <person name="Barry K.W."/>
            <person name="Grigoriev I.V."/>
            <person name="Nagy L.G."/>
            <person name="Hibbett D."/>
            <person name="Henrissat B."/>
            <person name="Matheny P.B."/>
            <person name="Labbe J."/>
            <person name="Martin F.M."/>
        </authorList>
    </citation>
    <scope>NUCLEOTIDE SEQUENCE</scope>
    <source>
        <strain evidence="1">FP105234-sp</strain>
    </source>
</reference>
<evidence type="ECO:0000313" key="2">
    <source>
        <dbReference type="Proteomes" id="UP000814033"/>
    </source>
</evidence>